<comment type="subunit">
    <text evidence="6">Homotetramer. Forms an RuvA(8)-RuvB(12)-Holliday junction (HJ) complex. HJ DNA is sandwiched between 2 RuvA tetramers; dsDNA enters through RuvA and exits via RuvB. An RuvB hexamer assembles on each DNA strand where it exits the tetramer. Each RuvB hexamer is contacted by two RuvA subunits (via domain III) on 2 adjacent RuvB subunits; this complex drives branch migration. In the full resolvosome a probable DNA-RuvA(4)-RuvB(12)-RuvC(2) complex forms which resolves the HJ.</text>
</comment>
<dbReference type="GO" id="GO:0006310">
    <property type="term" value="P:DNA recombination"/>
    <property type="evidence" value="ECO:0007669"/>
    <property type="project" value="UniProtKB-UniRule"/>
</dbReference>
<proteinExistence type="inferred from homology"/>
<dbReference type="InterPro" id="IPR036267">
    <property type="entry name" value="RuvA_C_sf"/>
</dbReference>
<dbReference type="Proteomes" id="UP000248066">
    <property type="component" value="Unassembled WGS sequence"/>
</dbReference>
<dbReference type="InterPro" id="IPR013849">
    <property type="entry name" value="DNA_helicase_Holl-junc_RuvA_I"/>
</dbReference>
<comment type="subcellular location">
    <subcellularLocation>
        <location evidence="6">Cytoplasm</location>
    </subcellularLocation>
</comment>
<protein>
    <recommendedName>
        <fullName evidence="6">Holliday junction branch migration complex subunit RuvA</fullName>
    </recommendedName>
</protein>
<dbReference type="EMBL" id="PDOF01000001">
    <property type="protein sequence ID" value="PYZ98815.1"/>
    <property type="molecule type" value="Genomic_DNA"/>
</dbReference>
<dbReference type="InterPro" id="IPR000085">
    <property type="entry name" value="RuvA"/>
</dbReference>
<dbReference type="CDD" id="cd14332">
    <property type="entry name" value="UBA_RuvA_C"/>
    <property type="match status" value="1"/>
</dbReference>
<accession>A0A2W0HML2</accession>
<dbReference type="Gene3D" id="1.10.150.20">
    <property type="entry name" value="5' to 3' exonuclease, C-terminal subdomain"/>
    <property type="match status" value="1"/>
</dbReference>
<dbReference type="GO" id="GO:0005524">
    <property type="term" value="F:ATP binding"/>
    <property type="evidence" value="ECO:0007669"/>
    <property type="project" value="InterPro"/>
</dbReference>
<comment type="caution">
    <text evidence="8">The sequence shown here is derived from an EMBL/GenBank/DDBJ whole genome shotgun (WGS) entry which is preliminary data.</text>
</comment>
<feature type="domain" description="Helix-hairpin-helix DNA-binding motif class 1" evidence="7">
    <location>
        <begin position="113"/>
        <end position="132"/>
    </location>
</feature>
<dbReference type="GO" id="GO:0000400">
    <property type="term" value="F:four-way junction DNA binding"/>
    <property type="evidence" value="ECO:0007669"/>
    <property type="project" value="UniProtKB-UniRule"/>
</dbReference>
<dbReference type="GO" id="GO:0048476">
    <property type="term" value="C:Holliday junction resolvase complex"/>
    <property type="evidence" value="ECO:0007669"/>
    <property type="project" value="UniProtKB-UniRule"/>
</dbReference>
<comment type="domain">
    <text evidence="6">Has three domains with a flexible linker between the domains II and III and assumes an 'L' shape. Domain III is highly mobile and contacts RuvB.</text>
</comment>
<keyword evidence="1 6" id="KW-0963">Cytoplasm</keyword>
<gene>
    <name evidence="6" type="primary">ruvA</name>
    <name evidence="8" type="ORF">CR205_09660</name>
</gene>
<keyword evidence="5 6" id="KW-0234">DNA repair</keyword>
<evidence type="ECO:0000256" key="2">
    <source>
        <dbReference type="ARBA" id="ARBA00022763"/>
    </source>
</evidence>
<organism evidence="8 9">
    <name type="scientific">Alteribacter lacisalsi</name>
    <dbReference type="NCBI Taxonomy" id="2045244"/>
    <lineage>
        <taxon>Bacteria</taxon>
        <taxon>Bacillati</taxon>
        <taxon>Bacillota</taxon>
        <taxon>Bacilli</taxon>
        <taxon>Bacillales</taxon>
        <taxon>Bacillaceae</taxon>
        <taxon>Alteribacter</taxon>
    </lineage>
</organism>
<dbReference type="Gene3D" id="2.40.50.140">
    <property type="entry name" value="Nucleic acid-binding proteins"/>
    <property type="match status" value="1"/>
</dbReference>
<dbReference type="GO" id="GO:0009378">
    <property type="term" value="F:four-way junction helicase activity"/>
    <property type="evidence" value="ECO:0007669"/>
    <property type="project" value="InterPro"/>
</dbReference>
<comment type="function">
    <text evidence="6">The RuvA-RuvB-RuvC complex processes Holliday junction (HJ) DNA during genetic recombination and DNA repair, while the RuvA-RuvB complex plays an important role in the rescue of blocked DNA replication forks via replication fork reversal (RFR). RuvA specifically binds to HJ cruciform DNA, conferring on it an open structure. The RuvB hexamer acts as an ATP-dependent pump, pulling dsDNA into and through the RuvAB complex. HJ branch migration allows RuvC to scan DNA until it finds its consensus sequence, where it cleaves and resolves the cruciform DNA.</text>
</comment>
<evidence type="ECO:0000256" key="4">
    <source>
        <dbReference type="ARBA" id="ARBA00023172"/>
    </source>
</evidence>
<dbReference type="SMART" id="SM00278">
    <property type="entry name" value="HhH1"/>
    <property type="match status" value="2"/>
</dbReference>
<evidence type="ECO:0000313" key="8">
    <source>
        <dbReference type="EMBL" id="PYZ98815.1"/>
    </source>
</evidence>
<evidence type="ECO:0000313" key="9">
    <source>
        <dbReference type="Proteomes" id="UP000248066"/>
    </source>
</evidence>
<evidence type="ECO:0000259" key="7">
    <source>
        <dbReference type="SMART" id="SM00278"/>
    </source>
</evidence>
<dbReference type="SUPFAM" id="SSF46929">
    <property type="entry name" value="DNA helicase RuvA subunit, C-terminal domain"/>
    <property type="match status" value="1"/>
</dbReference>
<dbReference type="InterPro" id="IPR012340">
    <property type="entry name" value="NA-bd_OB-fold"/>
</dbReference>
<evidence type="ECO:0000256" key="3">
    <source>
        <dbReference type="ARBA" id="ARBA00023125"/>
    </source>
</evidence>
<dbReference type="GO" id="GO:0009379">
    <property type="term" value="C:Holliday junction helicase complex"/>
    <property type="evidence" value="ECO:0007669"/>
    <property type="project" value="InterPro"/>
</dbReference>
<dbReference type="SUPFAM" id="SSF47781">
    <property type="entry name" value="RuvA domain 2-like"/>
    <property type="match status" value="1"/>
</dbReference>
<dbReference type="GO" id="GO:0006281">
    <property type="term" value="P:DNA repair"/>
    <property type="evidence" value="ECO:0007669"/>
    <property type="project" value="UniProtKB-UniRule"/>
</dbReference>
<dbReference type="Gene3D" id="1.10.8.10">
    <property type="entry name" value="DNA helicase RuvA subunit, C-terminal domain"/>
    <property type="match status" value="1"/>
</dbReference>
<name>A0A2W0HML2_9BACI</name>
<dbReference type="InterPro" id="IPR011114">
    <property type="entry name" value="RuvA_C"/>
</dbReference>
<dbReference type="InterPro" id="IPR010994">
    <property type="entry name" value="RuvA_2-like"/>
</dbReference>
<keyword evidence="3 6" id="KW-0238">DNA-binding</keyword>
<evidence type="ECO:0000256" key="1">
    <source>
        <dbReference type="ARBA" id="ARBA00022490"/>
    </source>
</evidence>
<dbReference type="GO" id="GO:0005737">
    <property type="term" value="C:cytoplasm"/>
    <property type="evidence" value="ECO:0007669"/>
    <property type="project" value="UniProtKB-SubCell"/>
</dbReference>
<keyword evidence="4 6" id="KW-0233">DNA recombination</keyword>
<reference evidence="8 9" key="1">
    <citation type="submission" date="2017-10" db="EMBL/GenBank/DDBJ databases">
        <title>Bacillus sp. nov., a halophilic bacterium isolated from a Yangshapao Lake.</title>
        <authorList>
            <person name="Wang H."/>
        </authorList>
    </citation>
    <scope>NUCLEOTIDE SEQUENCE [LARGE SCALE GENOMIC DNA]</scope>
    <source>
        <strain evidence="8 9">YSP-3</strain>
    </source>
</reference>
<dbReference type="Pfam" id="PF14520">
    <property type="entry name" value="HHH_5"/>
    <property type="match status" value="1"/>
</dbReference>
<dbReference type="SUPFAM" id="SSF50249">
    <property type="entry name" value="Nucleic acid-binding proteins"/>
    <property type="match status" value="1"/>
</dbReference>
<dbReference type="Pfam" id="PF07499">
    <property type="entry name" value="RuvA_C"/>
    <property type="match status" value="1"/>
</dbReference>
<dbReference type="Pfam" id="PF01330">
    <property type="entry name" value="RuvA_N"/>
    <property type="match status" value="1"/>
</dbReference>
<dbReference type="NCBIfam" id="TIGR00084">
    <property type="entry name" value="ruvA"/>
    <property type="match status" value="1"/>
</dbReference>
<comment type="caution">
    <text evidence="6">Lacks conserved residue(s) required for the propagation of feature annotation.</text>
</comment>
<sequence>MQGRDSVIEFVTGKLSDIDTEYIVIDVNGIGYLVYCANPFSFRKEEGETLTVYTYQHVREDAIKLFGFHNRSERRLFEKLLQVSGIGPKGALAILASGAPERVVQAIEEEDERFLVQFPGVGKKTARQIILDLKGKLPEWMPSLLDKNGDPVPESAFKQQKGNEELDEAVEALRALGYVDREIKRALPKLKDKEMTTDGYIKEALKLMLQV</sequence>
<evidence type="ECO:0000256" key="6">
    <source>
        <dbReference type="HAMAP-Rule" id="MF_00031"/>
    </source>
</evidence>
<dbReference type="InterPro" id="IPR003583">
    <property type="entry name" value="Hlx-hairpin-Hlx_DNA-bd_motif"/>
</dbReference>
<feature type="domain" description="Helix-hairpin-helix DNA-binding motif class 1" evidence="7">
    <location>
        <begin position="78"/>
        <end position="97"/>
    </location>
</feature>
<dbReference type="AlphaFoldDB" id="A0A2W0HML2"/>
<keyword evidence="9" id="KW-1185">Reference proteome</keyword>
<keyword evidence="2 6" id="KW-0227">DNA damage</keyword>
<dbReference type="HAMAP" id="MF_00031">
    <property type="entry name" value="DNA_HJ_migration_RuvA"/>
    <property type="match status" value="1"/>
</dbReference>
<feature type="region of interest" description="Domain III" evidence="6">
    <location>
        <begin position="161"/>
        <end position="211"/>
    </location>
</feature>
<comment type="similarity">
    <text evidence="6">Belongs to the RuvA family.</text>
</comment>
<evidence type="ECO:0000256" key="5">
    <source>
        <dbReference type="ARBA" id="ARBA00023204"/>
    </source>
</evidence>